<sequence length="184" mass="19216">MRIKYFAVLATVSMLSLGTIAACSNPCAAKTSGSSTEAASNPCAGKANPCAAKNPCAGKANPCASKGGATTVALAKELQGKPVLVDVYATWCKSCQKIAPTLTKLKEDYKDKVNFVVLDVTDKSTVAEAEATAKKLGLSEFLKQNKSQTSLVAIFDPATGKILAQHRKNANIDDYTTVLNAALN</sequence>
<dbReference type="EMBL" id="JADEXQ010000029">
    <property type="protein sequence ID" value="MBE9030135.1"/>
    <property type="molecule type" value="Genomic_DNA"/>
</dbReference>
<proteinExistence type="predicted"/>
<dbReference type="RefSeq" id="WP_264324961.1">
    <property type="nucleotide sequence ID" value="NZ_JADEXQ010000029.1"/>
</dbReference>
<feature type="domain" description="Thioredoxin" evidence="2">
    <location>
        <begin position="42"/>
        <end position="184"/>
    </location>
</feature>
<dbReference type="InterPro" id="IPR013766">
    <property type="entry name" value="Thioredoxin_domain"/>
</dbReference>
<dbReference type="SUPFAM" id="SSF52833">
    <property type="entry name" value="Thioredoxin-like"/>
    <property type="match status" value="1"/>
</dbReference>
<dbReference type="GO" id="GO:0016671">
    <property type="term" value="F:oxidoreductase activity, acting on a sulfur group of donors, disulfide as acceptor"/>
    <property type="evidence" value="ECO:0007669"/>
    <property type="project" value="TreeGrafter"/>
</dbReference>
<dbReference type="InterPro" id="IPR044241">
    <property type="entry name" value="TxlA/HCF164"/>
</dbReference>
<dbReference type="PROSITE" id="PS51257">
    <property type="entry name" value="PROKAR_LIPOPROTEIN"/>
    <property type="match status" value="1"/>
</dbReference>
<keyword evidence="1" id="KW-0732">Signal</keyword>
<comment type="caution">
    <text evidence="3">The sequence shown here is derived from an EMBL/GenBank/DDBJ whole genome shotgun (WGS) entry which is preliminary data.</text>
</comment>
<feature type="signal peptide" evidence="1">
    <location>
        <begin position="1"/>
        <end position="21"/>
    </location>
</feature>
<evidence type="ECO:0000313" key="3">
    <source>
        <dbReference type="EMBL" id="MBE9030135.1"/>
    </source>
</evidence>
<evidence type="ECO:0000256" key="1">
    <source>
        <dbReference type="SAM" id="SignalP"/>
    </source>
</evidence>
<dbReference type="Proteomes" id="UP000625316">
    <property type="component" value="Unassembled WGS sequence"/>
</dbReference>
<dbReference type="Pfam" id="PF00085">
    <property type="entry name" value="Thioredoxin"/>
    <property type="match status" value="1"/>
</dbReference>
<gene>
    <name evidence="3" type="ORF">IQ266_10380</name>
</gene>
<name>A0A928VKR5_9CYAN</name>
<dbReference type="InterPro" id="IPR036249">
    <property type="entry name" value="Thioredoxin-like_sf"/>
</dbReference>
<dbReference type="AlphaFoldDB" id="A0A928VKR5"/>
<dbReference type="PROSITE" id="PS51352">
    <property type="entry name" value="THIOREDOXIN_2"/>
    <property type="match status" value="1"/>
</dbReference>
<dbReference type="Gene3D" id="3.40.30.10">
    <property type="entry name" value="Glutaredoxin"/>
    <property type="match status" value="1"/>
</dbReference>
<dbReference type="PANTHER" id="PTHR47353">
    <property type="entry name" value="THIOREDOXIN-LIKE PROTEIN HCF164, CHLOROPLASTIC"/>
    <property type="match status" value="1"/>
</dbReference>
<protein>
    <submittedName>
        <fullName evidence="3">Redoxin domain-containing protein</fullName>
    </submittedName>
</protein>
<feature type="chain" id="PRO_5037296020" evidence="1">
    <location>
        <begin position="22"/>
        <end position="184"/>
    </location>
</feature>
<evidence type="ECO:0000259" key="2">
    <source>
        <dbReference type="PROSITE" id="PS51352"/>
    </source>
</evidence>
<evidence type="ECO:0000313" key="4">
    <source>
        <dbReference type="Proteomes" id="UP000625316"/>
    </source>
</evidence>
<accession>A0A928VKR5</accession>
<organism evidence="3 4">
    <name type="scientific">Romeriopsis navalis LEGE 11480</name>
    <dbReference type="NCBI Taxonomy" id="2777977"/>
    <lineage>
        <taxon>Bacteria</taxon>
        <taxon>Bacillati</taxon>
        <taxon>Cyanobacteriota</taxon>
        <taxon>Cyanophyceae</taxon>
        <taxon>Leptolyngbyales</taxon>
        <taxon>Leptolyngbyaceae</taxon>
        <taxon>Romeriopsis</taxon>
        <taxon>Romeriopsis navalis</taxon>
    </lineage>
</organism>
<dbReference type="PANTHER" id="PTHR47353:SF1">
    <property type="entry name" value="THIOREDOXIN-LIKE PROTEIN HCF164, CHLOROPLASTIC"/>
    <property type="match status" value="1"/>
</dbReference>
<keyword evidence="4" id="KW-1185">Reference proteome</keyword>
<reference evidence="3" key="1">
    <citation type="submission" date="2020-10" db="EMBL/GenBank/DDBJ databases">
        <authorList>
            <person name="Castelo-Branco R."/>
            <person name="Eusebio N."/>
            <person name="Adriana R."/>
            <person name="Vieira A."/>
            <person name="Brugerolle De Fraissinette N."/>
            <person name="Rezende De Castro R."/>
            <person name="Schneider M.P."/>
            <person name="Vasconcelos V."/>
            <person name="Leao P.N."/>
        </authorList>
    </citation>
    <scope>NUCLEOTIDE SEQUENCE</scope>
    <source>
        <strain evidence="3">LEGE 11480</strain>
    </source>
</reference>